<dbReference type="UniPathway" id="UPA00077">
    <property type="reaction ID" value="UER00158"/>
</dbReference>
<evidence type="ECO:0000256" key="3">
    <source>
        <dbReference type="ARBA" id="ARBA00012856"/>
    </source>
</evidence>
<dbReference type="PROSITE" id="PS00075">
    <property type="entry name" value="DHFR_1"/>
    <property type="match status" value="1"/>
</dbReference>
<comment type="similarity">
    <text evidence="2 7">Belongs to the dihydrofolate reductase family.</text>
</comment>
<dbReference type="Pfam" id="PF00186">
    <property type="entry name" value="DHFR_1"/>
    <property type="match status" value="1"/>
</dbReference>
<evidence type="ECO:0000313" key="9">
    <source>
        <dbReference type="EMBL" id="MBS4883760.1"/>
    </source>
</evidence>
<dbReference type="SUPFAM" id="SSF53597">
    <property type="entry name" value="Dihydrofolate reductase-like"/>
    <property type="match status" value="1"/>
</dbReference>
<proteinExistence type="inferred from homology"/>
<dbReference type="InterPro" id="IPR017925">
    <property type="entry name" value="DHFR_CS"/>
</dbReference>
<dbReference type="Proteomes" id="UP000753219">
    <property type="component" value="Unassembled WGS sequence"/>
</dbReference>
<keyword evidence="5" id="KW-0521">NADP</keyword>
<dbReference type="GO" id="GO:0046452">
    <property type="term" value="P:dihydrofolate metabolic process"/>
    <property type="evidence" value="ECO:0007669"/>
    <property type="project" value="TreeGrafter"/>
</dbReference>
<keyword evidence="4" id="KW-0554">One-carbon metabolism</keyword>
<dbReference type="Gene3D" id="3.40.430.10">
    <property type="entry name" value="Dihydrofolate Reductase, subunit A"/>
    <property type="match status" value="1"/>
</dbReference>
<keyword evidence="11" id="KW-1185">Reference proteome</keyword>
<dbReference type="GO" id="GO:0005829">
    <property type="term" value="C:cytosol"/>
    <property type="evidence" value="ECO:0007669"/>
    <property type="project" value="TreeGrafter"/>
</dbReference>
<evidence type="ECO:0000313" key="11">
    <source>
        <dbReference type="Proteomes" id="UP000284868"/>
    </source>
</evidence>
<evidence type="ECO:0000256" key="1">
    <source>
        <dbReference type="ARBA" id="ARBA00004903"/>
    </source>
</evidence>
<dbReference type="InterPro" id="IPR012259">
    <property type="entry name" value="DHFR"/>
</dbReference>
<evidence type="ECO:0000313" key="10">
    <source>
        <dbReference type="EMBL" id="RHM12292.1"/>
    </source>
</evidence>
<dbReference type="Proteomes" id="UP000284868">
    <property type="component" value="Unassembled WGS sequence"/>
</dbReference>
<keyword evidence="6" id="KW-0560">Oxidoreductase</keyword>
<dbReference type="PROSITE" id="PS51330">
    <property type="entry name" value="DHFR_2"/>
    <property type="match status" value="1"/>
</dbReference>
<comment type="caution">
    <text evidence="10">The sequence shown here is derived from an EMBL/GenBank/DDBJ whole genome shotgun (WGS) entry which is preliminary data.</text>
</comment>
<name>A0A415PHQ4_9FIRM</name>
<dbReference type="EC" id="1.5.1.3" evidence="3"/>
<evidence type="ECO:0000256" key="5">
    <source>
        <dbReference type="ARBA" id="ARBA00022857"/>
    </source>
</evidence>
<evidence type="ECO:0000256" key="4">
    <source>
        <dbReference type="ARBA" id="ARBA00022563"/>
    </source>
</evidence>
<dbReference type="PANTHER" id="PTHR48069:SF3">
    <property type="entry name" value="DIHYDROFOLATE REDUCTASE"/>
    <property type="match status" value="1"/>
</dbReference>
<accession>A0A415PHQ4</accession>
<dbReference type="CDD" id="cd00209">
    <property type="entry name" value="DHFR"/>
    <property type="match status" value="1"/>
</dbReference>
<dbReference type="EMBL" id="JAGZMZ010000006">
    <property type="protein sequence ID" value="MBS4883760.1"/>
    <property type="molecule type" value="Genomic_DNA"/>
</dbReference>
<dbReference type="PRINTS" id="PR00070">
    <property type="entry name" value="DHFR"/>
</dbReference>
<evidence type="ECO:0000256" key="2">
    <source>
        <dbReference type="ARBA" id="ARBA00009539"/>
    </source>
</evidence>
<dbReference type="GO" id="GO:0006730">
    <property type="term" value="P:one-carbon metabolic process"/>
    <property type="evidence" value="ECO:0007669"/>
    <property type="project" value="UniProtKB-KW"/>
</dbReference>
<dbReference type="AlphaFoldDB" id="A0A415PHQ4"/>
<dbReference type="GO" id="GO:0046654">
    <property type="term" value="P:tetrahydrofolate biosynthetic process"/>
    <property type="evidence" value="ECO:0007669"/>
    <property type="project" value="UniProtKB-UniPathway"/>
</dbReference>
<gene>
    <name evidence="10" type="ORF">DWZ83_04610</name>
    <name evidence="9" type="ORF">KHZ85_03245</name>
</gene>
<feature type="domain" description="DHFR" evidence="8">
    <location>
        <begin position="1"/>
        <end position="153"/>
    </location>
</feature>
<sequence>MIAMIVAVDKNGLIGNKNRLPWHCPEDLKHFYRTIKNHELLMGKRTFDSIRLKDNVVHVVTHQTIKEQDNIRICTDLSAFLKQWQTSEKTLFVCGGASIYQQAFPFCSEAYVSVIDGEYQGDCYLPPMDFSLFQQKQKIPMNGFVLYHFKDRR</sequence>
<dbReference type="GO" id="GO:0004146">
    <property type="term" value="F:dihydrofolate reductase activity"/>
    <property type="evidence" value="ECO:0007669"/>
    <property type="project" value="UniProtKB-EC"/>
</dbReference>
<dbReference type="GO" id="GO:0046655">
    <property type="term" value="P:folic acid metabolic process"/>
    <property type="evidence" value="ECO:0007669"/>
    <property type="project" value="TreeGrafter"/>
</dbReference>
<dbReference type="PANTHER" id="PTHR48069">
    <property type="entry name" value="DIHYDROFOLATE REDUCTASE"/>
    <property type="match status" value="1"/>
</dbReference>
<evidence type="ECO:0000256" key="6">
    <source>
        <dbReference type="ARBA" id="ARBA00023002"/>
    </source>
</evidence>
<evidence type="ECO:0000259" key="8">
    <source>
        <dbReference type="PROSITE" id="PS51330"/>
    </source>
</evidence>
<evidence type="ECO:0000256" key="7">
    <source>
        <dbReference type="RuleBase" id="RU004474"/>
    </source>
</evidence>
<comment type="pathway">
    <text evidence="1">Cofactor biosynthesis; tetrahydrofolate biosynthesis; 5,6,7,8-tetrahydrofolate from 7,8-dihydrofolate: step 1/1.</text>
</comment>
<reference evidence="9" key="2">
    <citation type="submission" date="2021-02" db="EMBL/GenBank/DDBJ databases">
        <title>Infant gut strain persistence is associated with maternal origin, phylogeny, and functional potential including surface adhesion and iron acquisition.</title>
        <authorList>
            <person name="Lou Y.C."/>
        </authorList>
    </citation>
    <scope>NUCLEOTIDE SEQUENCE</scope>
    <source>
        <strain evidence="9">L3_108_103G1_dasL3_108_103G1_concoct_2</strain>
    </source>
</reference>
<dbReference type="InterPro" id="IPR024072">
    <property type="entry name" value="DHFR-like_dom_sf"/>
</dbReference>
<protein>
    <recommendedName>
        <fullName evidence="3">dihydrofolate reductase</fullName>
        <ecNumber evidence="3">1.5.1.3</ecNumber>
    </recommendedName>
</protein>
<dbReference type="OrthoDB" id="9804315at2"/>
<dbReference type="GeneID" id="92793335"/>
<dbReference type="GO" id="GO:0050661">
    <property type="term" value="F:NADP binding"/>
    <property type="evidence" value="ECO:0007669"/>
    <property type="project" value="InterPro"/>
</dbReference>
<dbReference type="RefSeq" id="WP_004799309.1">
    <property type="nucleotide sequence ID" value="NZ_CABKNA010000004.1"/>
</dbReference>
<dbReference type="InterPro" id="IPR001796">
    <property type="entry name" value="DHFR_dom"/>
</dbReference>
<organism evidence="10 11">
    <name type="scientific">Amedibacillus dolichus</name>
    <dbReference type="NCBI Taxonomy" id="31971"/>
    <lineage>
        <taxon>Bacteria</taxon>
        <taxon>Bacillati</taxon>
        <taxon>Bacillota</taxon>
        <taxon>Erysipelotrichia</taxon>
        <taxon>Erysipelotrichales</taxon>
        <taxon>Erysipelotrichaceae</taxon>
        <taxon>Amedibacillus</taxon>
    </lineage>
</organism>
<reference evidence="10 11" key="1">
    <citation type="submission" date="2018-08" db="EMBL/GenBank/DDBJ databases">
        <title>A genome reference for cultivated species of the human gut microbiota.</title>
        <authorList>
            <person name="Zou Y."/>
            <person name="Xue W."/>
            <person name="Luo G."/>
        </authorList>
    </citation>
    <scope>NUCLEOTIDE SEQUENCE [LARGE SCALE GENOMIC DNA]</scope>
    <source>
        <strain evidence="10 11">AF35-6BH</strain>
    </source>
</reference>
<dbReference type="EMBL" id="QRPK01000016">
    <property type="protein sequence ID" value="RHM12292.1"/>
    <property type="molecule type" value="Genomic_DNA"/>
</dbReference>